<protein>
    <submittedName>
        <fullName evidence="1">Uncharacterized protein</fullName>
    </submittedName>
</protein>
<dbReference type="EMBL" id="HACA01018278">
    <property type="protein sequence ID" value="CDW35639.1"/>
    <property type="molecule type" value="Transcribed_RNA"/>
</dbReference>
<accession>A0A0K2UBM6</accession>
<organism evidence="1">
    <name type="scientific">Lepeophtheirus salmonis</name>
    <name type="common">Salmon louse</name>
    <name type="synonym">Caligus salmonis</name>
    <dbReference type="NCBI Taxonomy" id="72036"/>
    <lineage>
        <taxon>Eukaryota</taxon>
        <taxon>Metazoa</taxon>
        <taxon>Ecdysozoa</taxon>
        <taxon>Arthropoda</taxon>
        <taxon>Crustacea</taxon>
        <taxon>Multicrustacea</taxon>
        <taxon>Hexanauplia</taxon>
        <taxon>Copepoda</taxon>
        <taxon>Siphonostomatoida</taxon>
        <taxon>Caligidae</taxon>
        <taxon>Lepeophtheirus</taxon>
    </lineage>
</organism>
<reference evidence="1" key="1">
    <citation type="submission" date="2014-05" db="EMBL/GenBank/DDBJ databases">
        <authorList>
            <person name="Chronopoulou M."/>
        </authorList>
    </citation>
    <scope>NUCLEOTIDE SEQUENCE</scope>
    <source>
        <tissue evidence="1">Whole organism</tissue>
    </source>
</reference>
<name>A0A0K2UBM6_LEPSM</name>
<proteinExistence type="predicted"/>
<evidence type="ECO:0000313" key="1">
    <source>
        <dbReference type="EMBL" id="CDW35639.1"/>
    </source>
</evidence>
<dbReference type="AlphaFoldDB" id="A0A0K2UBM6"/>
<sequence length="30" mass="3471">MGFKISNFTPKQQMHFPIVVNDIPLLREGL</sequence>